<dbReference type="RefSeq" id="WP_078700586.1">
    <property type="nucleotide sequence ID" value="NZ_LT796768.1"/>
</dbReference>
<dbReference type="GO" id="GO:0003824">
    <property type="term" value="F:catalytic activity"/>
    <property type="evidence" value="ECO:0007669"/>
    <property type="project" value="InterPro"/>
</dbReference>
<dbReference type="SUPFAM" id="SSF53474">
    <property type="entry name" value="alpha/beta-Hydrolases"/>
    <property type="match status" value="1"/>
</dbReference>
<dbReference type="InterPro" id="IPR000073">
    <property type="entry name" value="AB_hydrolase_1"/>
</dbReference>
<reference evidence="3" key="1">
    <citation type="submission" date="2017-02" db="EMBL/GenBank/DDBJ databases">
        <authorList>
            <person name="Varghese N."/>
            <person name="Submissions S."/>
        </authorList>
    </citation>
    <scope>NUCLEOTIDE SEQUENCE [LARGE SCALE GENOMIC DNA]</scope>
    <source>
        <strain evidence="3">9H-4</strain>
    </source>
</reference>
<dbReference type="InterPro" id="IPR050266">
    <property type="entry name" value="AB_hydrolase_sf"/>
</dbReference>
<protein>
    <submittedName>
        <fullName evidence="2">Pimeloyl-ACP methyl ester carboxylesterase</fullName>
    </submittedName>
</protein>
<dbReference type="InterPro" id="IPR029058">
    <property type="entry name" value="AB_hydrolase_fold"/>
</dbReference>
<accession>A0A1T4Z712</accession>
<evidence type="ECO:0000259" key="1">
    <source>
        <dbReference type="Pfam" id="PF00561"/>
    </source>
</evidence>
<dbReference type="OrthoDB" id="27092at2"/>
<gene>
    <name evidence="2" type="ORF">SAMN06295964_2642</name>
</gene>
<dbReference type="PRINTS" id="PR00412">
    <property type="entry name" value="EPOXHYDRLASE"/>
</dbReference>
<dbReference type="EMBL" id="LT796768">
    <property type="protein sequence ID" value="SKB09365.1"/>
    <property type="molecule type" value="Genomic_DNA"/>
</dbReference>
<dbReference type="AlphaFoldDB" id="A0A1T4Z712"/>
<dbReference type="Gene3D" id="3.40.50.1820">
    <property type="entry name" value="alpha/beta hydrolase"/>
    <property type="match status" value="1"/>
</dbReference>
<dbReference type="Pfam" id="PF00561">
    <property type="entry name" value="Abhydrolase_1"/>
    <property type="match status" value="1"/>
</dbReference>
<evidence type="ECO:0000313" key="3">
    <source>
        <dbReference type="Proteomes" id="UP000191040"/>
    </source>
</evidence>
<dbReference type="PRINTS" id="PR00111">
    <property type="entry name" value="ABHYDROLASE"/>
</dbReference>
<organism evidence="2 3">
    <name type="scientific">Aeromicrobium choanae</name>
    <dbReference type="NCBI Taxonomy" id="1736691"/>
    <lineage>
        <taxon>Bacteria</taxon>
        <taxon>Bacillati</taxon>
        <taxon>Actinomycetota</taxon>
        <taxon>Actinomycetes</taxon>
        <taxon>Propionibacteriales</taxon>
        <taxon>Nocardioidaceae</taxon>
        <taxon>Aeromicrobium</taxon>
    </lineage>
</organism>
<proteinExistence type="predicted"/>
<keyword evidence="3" id="KW-1185">Reference proteome</keyword>
<dbReference type="GO" id="GO:0016020">
    <property type="term" value="C:membrane"/>
    <property type="evidence" value="ECO:0007669"/>
    <property type="project" value="TreeGrafter"/>
</dbReference>
<dbReference type="STRING" id="1736691.SAMN06295964_2642"/>
<feature type="domain" description="AB hydrolase-1" evidence="1">
    <location>
        <begin position="32"/>
        <end position="271"/>
    </location>
</feature>
<dbReference type="Proteomes" id="UP000191040">
    <property type="component" value="Chromosome I"/>
</dbReference>
<dbReference type="PANTHER" id="PTHR43798:SF33">
    <property type="entry name" value="HYDROLASE, PUTATIVE (AFU_ORTHOLOGUE AFUA_2G14860)-RELATED"/>
    <property type="match status" value="1"/>
</dbReference>
<dbReference type="InterPro" id="IPR000639">
    <property type="entry name" value="Epox_hydrolase-like"/>
</dbReference>
<evidence type="ECO:0000313" key="2">
    <source>
        <dbReference type="EMBL" id="SKB09365.1"/>
    </source>
</evidence>
<sequence length="323" mass="35481">MVLPPERGAVDDVDYVVVHGYRRAYRMRGTGPPLLLLHGMACDSTTWFPVMDQLAEHFTVIAPDLLGHGESDKPNADYSLGGFANGMRDLLTILGIDKVTVAGHSFGGGVAMQFAYQFPERTERVVLVSSGGLGPEVTPLIRVLTLPGVGLGLRLATLKPWRGVAAGTMRALSHVPAARDLDEVAAIYERLADPATTLAIRRLTRTVLDWDGQFVTMADRAYLTRLMPLLVVWGRNDRVIPVEHAQRLPLMENSHVHVFEDSGHFPHKDHPDEFARVVIDFCRVQAPAQYHRGKWRALLRRGDQAGLASVSVSDGRESPSAVS</sequence>
<name>A0A1T4Z712_9ACTN</name>
<dbReference type="PANTHER" id="PTHR43798">
    <property type="entry name" value="MONOACYLGLYCEROL LIPASE"/>
    <property type="match status" value="1"/>
</dbReference>